<dbReference type="EMBL" id="AZGA01000077">
    <property type="protein sequence ID" value="KRM31607.1"/>
    <property type="molecule type" value="Genomic_DNA"/>
</dbReference>
<gene>
    <name evidence="2" type="ORF">FC83_GL000670</name>
</gene>
<name>A0A0R1XMU6_9LACO</name>
<comment type="caution">
    <text evidence="2">The sequence shown here is derived from an EMBL/GenBank/DDBJ whole genome shotgun (WGS) entry which is preliminary data.</text>
</comment>
<evidence type="ECO:0000256" key="1">
    <source>
        <dbReference type="SAM" id="Phobius"/>
    </source>
</evidence>
<keyword evidence="1" id="KW-1133">Transmembrane helix</keyword>
<dbReference type="AlphaFoldDB" id="A0A0R1XMU6"/>
<reference evidence="2 3" key="1">
    <citation type="journal article" date="2015" name="Genome Announc.">
        <title>Expanding the biotechnology potential of lactobacilli through comparative genomics of 213 strains and associated genera.</title>
        <authorList>
            <person name="Sun Z."/>
            <person name="Harris H.M."/>
            <person name="McCann A."/>
            <person name="Guo C."/>
            <person name="Argimon S."/>
            <person name="Zhang W."/>
            <person name="Yang X."/>
            <person name="Jeffery I.B."/>
            <person name="Cooney J.C."/>
            <person name="Kagawa T.F."/>
            <person name="Liu W."/>
            <person name="Song Y."/>
            <person name="Salvetti E."/>
            <person name="Wrobel A."/>
            <person name="Rasinkangas P."/>
            <person name="Parkhill J."/>
            <person name="Rea M.C."/>
            <person name="O'Sullivan O."/>
            <person name="Ritari J."/>
            <person name="Douillard F.P."/>
            <person name="Paul Ross R."/>
            <person name="Yang R."/>
            <person name="Briner A.E."/>
            <person name="Felis G.E."/>
            <person name="de Vos W.M."/>
            <person name="Barrangou R."/>
            <person name="Klaenhammer T.R."/>
            <person name="Caufield P.W."/>
            <person name="Cui Y."/>
            <person name="Zhang H."/>
            <person name="O'Toole P.W."/>
        </authorList>
    </citation>
    <scope>NUCLEOTIDE SEQUENCE [LARGE SCALE GENOMIC DNA]</scope>
    <source>
        <strain evidence="2 3">DSM 18527</strain>
    </source>
</reference>
<keyword evidence="1" id="KW-0472">Membrane</keyword>
<accession>A0A0R1XMU6</accession>
<dbReference type="RefSeq" id="WP_156405606.1">
    <property type="nucleotide sequence ID" value="NZ_AZGA01000077.1"/>
</dbReference>
<feature type="transmembrane region" description="Helical" evidence="1">
    <location>
        <begin position="42"/>
        <end position="61"/>
    </location>
</feature>
<feature type="transmembrane region" description="Helical" evidence="1">
    <location>
        <begin position="6"/>
        <end position="30"/>
    </location>
</feature>
<evidence type="ECO:0000313" key="2">
    <source>
        <dbReference type="EMBL" id="KRM31607.1"/>
    </source>
</evidence>
<proteinExistence type="predicted"/>
<protein>
    <submittedName>
        <fullName evidence="2">Uncharacterized protein</fullName>
    </submittedName>
</protein>
<sequence>MLKNIFLGILFILVTWLAITFIFSVVQFIWRSLPFSKRTRKPFLKQFVGNFAWLSYLFIYLP</sequence>
<keyword evidence="3" id="KW-1185">Reference proteome</keyword>
<dbReference type="Proteomes" id="UP000051236">
    <property type="component" value="Unassembled WGS sequence"/>
</dbReference>
<evidence type="ECO:0000313" key="3">
    <source>
        <dbReference type="Proteomes" id="UP000051236"/>
    </source>
</evidence>
<organism evidence="2 3">
    <name type="scientific">Agrilactobacillus composti DSM 18527 = JCM 14202</name>
    <dbReference type="NCBI Taxonomy" id="1423734"/>
    <lineage>
        <taxon>Bacteria</taxon>
        <taxon>Bacillati</taxon>
        <taxon>Bacillota</taxon>
        <taxon>Bacilli</taxon>
        <taxon>Lactobacillales</taxon>
        <taxon>Lactobacillaceae</taxon>
        <taxon>Agrilactobacillus</taxon>
    </lineage>
</organism>
<keyword evidence="1" id="KW-0812">Transmembrane</keyword>
<dbReference type="PATRIC" id="fig|1423734.3.peg.677"/>